<dbReference type="PROSITE" id="PS51208">
    <property type="entry name" value="AUTOTRANSPORTER"/>
    <property type="match status" value="1"/>
</dbReference>
<dbReference type="SUPFAM" id="SSF103515">
    <property type="entry name" value="Autotransporter"/>
    <property type="match status" value="1"/>
</dbReference>
<dbReference type="Pfam" id="PF03797">
    <property type="entry name" value="Autotransporter"/>
    <property type="match status" value="1"/>
</dbReference>
<proteinExistence type="predicted"/>
<sequence>MNVQVIRQANHGGRMTKWKGRAASIAPALLSVSVIALGAGLADAQTVISTELTTPQTIDVDEDVTVTSTGSVRLVGEDSEEAIEIDVDDYTSDVLIDGSLLYLGGTASDSANGLLLQGDLSGTITNNGLIKVDVADDDDVAVYGIHVEGDVSGTITNNGTVDVYGAATDDFVSAVGIDADGVLSGTIRNDGVITVEAREVTDEAYAWGIYVGSVASTALIENNGTISAQAYTFTDSEASAYGIEVHSDLVAGARIINNGVIEAEAESNSSDAYAFGISVNGDVEGDITNTGTISALAMGGTPADTQGAYGVFVDGLVSGTVVNTGTIKADVETFDDNDYVEVFGIYVAGVEPEDESRVSLTSTGRIDNSGTIEISVDVEGLTDTSTIAGIYADGDMDGVIVNSGSIFVTADVRDISESPLFVHGIGVAGALNGTLTNSGDIVINVSAENVDTTEAAITVLGLGVEDEVSGAIVNSGTIDVNLTVTASETATYVDVFGIVAGDIESGGSISNSGTISASLDVFASSLSSSASGTATGILVGDVDGVVSNTGSISAIASVNGSATTGLYAYAYGIEAEQVDGSIISSGSITASATASGTATNDSIFASAYGLDLSDVTGTVANSGAINATAMVSGFSLRGLSASAYGIELDNLSVGAVVSNTGTIEVMASVDGTGIATSETRATLSASAYGIEMGAINGQVYNSGSIDAQASVTGWTKDEISGYAYGIETNSIAEGAILQNDGSVSASVMIDSWSTDASIDASAYGLEIGTINGTVVNNGSIDVSASVAGTGATGMGVWAYGIEMSGINATGALSNSGSIAVEAMAQGYAETDTISAYAGGIVTGTSINGTLMTSGSVDVTAMVDATASTGIYGYAEGISVNQVNSGSVLSNSGTISATAQVEGILTTEFQSNDEQNPSFGERGWPGIYGTAAGLALYDVEGEVNNTGTISATAQTSGLIAVDLDGELDFEGLDDDDRAYIAFIVPFLLQEGFGSSVSASIPLLYANATGVSVGDVEGELLNSGTIMASASAEGTAPFVIAEAVGLATDDVGIDGIVDNSGSILADATAAAGSSALLLLANAGGMDLDVVDGTVTNSGQIEVTSSTSNEENSIVGGRADARGVTVNTVSGTGLVTNTGTISATVSDSDLFAGFLDGEGIFFGPTSDFGFILPGATGLAINTLDGELFNNGAIVTDYNGDVGLAVYVGGGTGSAEFETSSFFAGHLVLGNEQLTVTSVDNSNSIYWTFDEIPATVILDDSDGPQLYRSEDGSVVATVANAGAAIPGQVAADVAGLGFGSVAALLSGAPAPGAIVSRSVTETSRLSTGGVVREAPASAPAASPMGSRGMVFVQGDYVSRTVEDDQNRDLDYDISGLTAGYINRLDNGIGYGVSLSGVRADGTVDTTLGEEGVDSTGVVLGLYGNTALGGGAALTFGASFGRLSNEGTRLVNDNLTPGGVAEIEGDYDSSFISPAVELSYAMQSGNMLIRPYAGYRYTRLNVDGYTESGGTGAVTYDDRDIDVSDFTIGVDASTQAGSGVLTGSLEVLHREVSDDGANVNLFGTDGTIASAATDFTAVELGLGYGIELGTGGIDVKASGLFGNEGVSGYGVSVGYRVSF</sequence>
<dbReference type="Gene3D" id="2.40.128.130">
    <property type="entry name" value="Autotransporter beta-domain"/>
    <property type="match status" value="1"/>
</dbReference>
<dbReference type="InterPro" id="IPR005546">
    <property type="entry name" value="Autotransporte_beta"/>
</dbReference>
<reference evidence="3 4" key="1">
    <citation type="submission" date="2017-05" db="EMBL/GenBank/DDBJ databases">
        <title>Comparative genomic and metabolic analysis of manganese-oxidizing mechanisms in Celeribater manganoxidans DY25T: its adaption to the environment of polymetallic nodule.</title>
        <authorList>
            <person name="Wang X."/>
        </authorList>
    </citation>
    <scope>NUCLEOTIDE SEQUENCE [LARGE SCALE GENOMIC DNA]</scope>
    <source>
        <strain evidence="3 4">DY25</strain>
        <plasmid evidence="4">pdy25-e</plasmid>
    </source>
</reference>
<name>A0A291M591_9RHOB</name>
<gene>
    <name evidence="3" type="ORF">CBW24_17860</name>
</gene>
<dbReference type="InterPro" id="IPR036709">
    <property type="entry name" value="Autotransporte_beta_dom_sf"/>
</dbReference>
<dbReference type="KEGG" id="cmag:CBW24_17860"/>
<feature type="domain" description="Autotransporter" evidence="2">
    <location>
        <begin position="1339"/>
        <end position="1614"/>
    </location>
</feature>
<evidence type="ECO:0000313" key="4">
    <source>
        <dbReference type="Proteomes" id="UP000219050"/>
    </source>
</evidence>
<dbReference type="SMART" id="SM00869">
    <property type="entry name" value="Autotransporter"/>
    <property type="match status" value="1"/>
</dbReference>
<accession>A0A291M591</accession>
<dbReference type="Proteomes" id="UP000219050">
    <property type="component" value="Plasmid pDY25-E"/>
</dbReference>
<feature type="chain" id="PRO_5012696872" description="Autotransporter domain-containing protein" evidence="1">
    <location>
        <begin position="39"/>
        <end position="1614"/>
    </location>
</feature>
<feature type="signal peptide" evidence="1">
    <location>
        <begin position="1"/>
        <end position="38"/>
    </location>
</feature>
<evidence type="ECO:0000259" key="2">
    <source>
        <dbReference type="PROSITE" id="PS51208"/>
    </source>
</evidence>
<evidence type="ECO:0000256" key="1">
    <source>
        <dbReference type="SAM" id="SignalP"/>
    </source>
</evidence>
<keyword evidence="3" id="KW-0614">Plasmid</keyword>
<geneLocation type="plasmid" evidence="4">
    <name>pdy25-e</name>
</geneLocation>
<organism evidence="3 4">
    <name type="scientific">Pacificitalea manganoxidans</name>
    <dbReference type="NCBI Taxonomy" id="1411902"/>
    <lineage>
        <taxon>Bacteria</taxon>
        <taxon>Pseudomonadati</taxon>
        <taxon>Pseudomonadota</taxon>
        <taxon>Alphaproteobacteria</taxon>
        <taxon>Rhodobacterales</taxon>
        <taxon>Paracoccaceae</taxon>
        <taxon>Pacificitalea</taxon>
    </lineage>
</organism>
<keyword evidence="4" id="KW-1185">Reference proteome</keyword>
<keyword evidence="1" id="KW-0732">Signal</keyword>
<protein>
    <recommendedName>
        <fullName evidence="2">Autotransporter domain-containing protein</fullName>
    </recommendedName>
</protein>
<evidence type="ECO:0000313" key="3">
    <source>
        <dbReference type="EMBL" id="ATI44007.1"/>
    </source>
</evidence>
<dbReference type="EMBL" id="CP021409">
    <property type="protein sequence ID" value="ATI44007.1"/>
    <property type="molecule type" value="Genomic_DNA"/>
</dbReference>